<dbReference type="Pfam" id="PF01485">
    <property type="entry name" value="IBR"/>
    <property type="match status" value="1"/>
</dbReference>
<dbReference type="InterPro" id="IPR001841">
    <property type="entry name" value="Znf_RING"/>
</dbReference>
<comment type="similarity">
    <text evidence="10">Belongs to the RBR family. RNF14 subfamily.</text>
</comment>
<feature type="domain" description="RWD" evidence="13">
    <location>
        <begin position="19"/>
        <end position="146"/>
    </location>
</feature>
<dbReference type="PROSITE" id="PS50089">
    <property type="entry name" value="ZF_RING_2"/>
    <property type="match status" value="1"/>
</dbReference>
<keyword evidence="8" id="KW-0833">Ubl conjugation pathway</keyword>
<comment type="catalytic activity">
    <reaction evidence="1">
        <text>[E2 ubiquitin-conjugating enzyme]-S-ubiquitinyl-L-cysteine + [acceptor protein]-L-lysine = [E2 ubiquitin-conjugating enzyme]-L-cysteine + [acceptor protein]-N(6)-ubiquitinyl-L-lysine.</text>
        <dbReference type="EC" id="2.3.2.31"/>
    </reaction>
</comment>
<keyword evidence="9" id="KW-0862">Zinc</keyword>
<keyword evidence="16" id="KW-1185">Reference proteome</keyword>
<organism evidence="15 16">
    <name type="scientific">Artemia franciscana</name>
    <name type="common">Brine shrimp</name>
    <name type="synonym">Artemia sanfranciscana</name>
    <dbReference type="NCBI Taxonomy" id="6661"/>
    <lineage>
        <taxon>Eukaryota</taxon>
        <taxon>Metazoa</taxon>
        <taxon>Ecdysozoa</taxon>
        <taxon>Arthropoda</taxon>
        <taxon>Crustacea</taxon>
        <taxon>Branchiopoda</taxon>
        <taxon>Anostraca</taxon>
        <taxon>Artemiidae</taxon>
        <taxon>Artemia</taxon>
    </lineage>
</organism>
<proteinExistence type="inferred from homology"/>
<dbReference type="EC" id="2.3.2.31" evidence="3"/>
<feature type="domain" description="RING-type" evidence="14">
    <location>
        <begin position="239"/>
        <end position="479"/>
    </location>
</feature>
<keyword evidence="6" id="KW-0677">Repeat</keyword>
<evidence type="ECO:0000256" key="7">
    <source>
        <dbReference type="ARBA" id="ARBA00022771"/>
    </source>
</evidence>
<evidence type="ECO:0000256" key="2">
    <source>
        <dbReference type="ARBA" id="ARBA00004906"/>
    </source>
</evidence>
<dbReference type="PROSITE" id="PS51873">
    <property type="entry name" value="TRIAD"/>
    <property type="match status" value="1"/>
</dbReference>
<gene>
    <name evidence="15" type="ORF">QYM36_011241</name>
</gene>
<dbReference type="PANTHER" id="PTHR11685">
    <property type="entry name" value="RBR FAMILY RING FINGER AND IBR DOMAIN-CONTAINING"/>
    <property type="match status" value="1"/>
</dbReference>
<dbReference type="InterPro" id="IPR031128">
    <property type="entry name" value="RNF14_RING-HC_Zfn"/>
</dbReference>
<evidence type="ECO:0000259" key="13">
    <source>
        <dbReference type="PROSITE" id="PS50908"/>
    </source>
</evidence>
<comment type="caution">
    <text evidence="15">The sequence shown here is derived from an EMBL/GenBank/DDBJ whole genome shotgun (WGS) entry which is preliminary data.</text>
</comment>
<dbReference type="InterPro" id="IPR002867">
    <property type="entry name" value="IBR_dom"/>
</dbReference>
<dbReference type="Pfam" id="PF05773">
    <property type="entry name" value="RWD"/>
    <property type="match status" value="1"/>
</dbReference>
<sequence>MLLVTGTGSMEQDIESQKEEIEVLRSIFLDESLEVQEGSENRPIIGRIAVKVQKPGDTFEFYFERDQDWNKQLASVNHLPPINLHFVLPYDYPSVHAPRFVLSCSWLGRKELSRLCYHLDRLWNENQGFQILFVWANFLSEDTFSVLNLQSPCDLTWIANKQWSRSRRKRSIQAKKSMDGYSLDVALTYMHNSQIEATDSSSLRTLDRRAVNTLCLSDNILVVLTDYDSVEKIRIFNTKYHTCKVCFSDKPGRLCFQFPNCLHVYCNSCIKSYFEVKIQDGEVRSLKCPEEKCESQPTAAQVRGVLDREMFTKYDTLLLSSTLATPNTIYCPRESCQYPISLEEDSDLASCPSCQFNSCVHCQMTFHGVEPCKYKNVGERDMFKLYRDACGDEKLDLEKRYGKKQLQNLVERVLSEDWIEEFSKACPHCKAKIEKSDGCNKMICWKCSSSFCWICSGLLDPKNPYLHFNSVNSKCFNRLFQGVEIEAEFGPNNNFVPVVINDDVEDI</sequence>
<evidence type="ECO:0000256" key="8">
    <source>
        <dbReference type="ARBA" id="ARBA00022786"/>
    </source>
</evidence>
<dbReference type="Gene3D" id="2.20.25.20">
    <property type="match status" value="1"/>
</dbReference>
<dbReference type="AlphaFoldDB" id="A0AA88L4I3"/>
<dbReference type="InterPro" id="IPR016135">
    <property type="entry name" value="UBQ-conjugating_enzyme/RWD"/>
</dbReference>
<dbReference type="InterPro" id="IPR044066">
    <property type="entry name" value="TRIAD_supradom"/>
</dbReference>
<evidence type="ECO:0000256" key="11">
    <source>
        <dbReference type="PROSITE-ProRule" id="PRU00175"/>
    </source>
</evidence>
<dbReference type="GO" id="GO:0061630">
    <property type="term" value="F:ubiquitin protein ligase activity"/>
    <property type="evidence" value="ECO:0007669"/>
    <property type="project" value="UniProtKB-EC"/>
</dbReference>
<evidence type="ECO:0000256" key="5">
    <source>
        <dbReference type="ARBA" id="ARBA00022723"/>
    </source>
</evidence>
<evidence type="ECO:0000313" key="16">
    <source>
        <dbReference type="Proteomes" id="UP001187531"/>
    </source>
</evidence>
<dbReference type="PROSITE" id="PS00518">
    <property type="entry name" value="ZF_RING_1"/>
    <property type="match status" value="1"/>
</dbReference>
<dbReference type="InterPro" id="IPR047548">
    <property type="entry name" value="Rcat_RBR_RNF14"/>
</dbReference>
<dbReference type="InterPro" id="IPR031127">
    <property type="entry name" value="E3_UB_ligase_RBR"/>
</dbReference>
<dbReference type="GO" id="GO:0008270">
    <property type="term" value="F:zinc ion binding"/>
    <property type="evidence" value="ECO:0007669"/>
    <property type="project" value="UniProtKB-KW"/>
</dbReference>
<dbReference type="CDD" id="cd16628">
    <property type="entry name" value="RING-HC_RBR_RNF14"/>
    <property type="match status" value="1"/>
</dbReference>
<evidence type="ECO:0000256" key="9">
    <source>
        <dbReference type="ARBA" id="ARBA00022833"/>
    </source>
</evidence>
<dbReference type="Proteomes" id="UP001187531">
    <property type="component" value="Unassembled WGS sequence"/>
</dbReference>
<dbReference type="InterPro" id="IPR006575">
    <property type="entry name" value="RWD_dom"/>
</dbReference>
<comment type="pathway">
    <text evidence="2">Protein modification; protein ubiquitination.</text>
</comment>
<evidence type="ECO:0000313" key="15">
    <source>
        <dbReference type="EMBL" id="KAK2712481.1"/>
    </source>
</evidence>
<evidence type="ECO:0000259" key="12">
    <source>
        <dbReference type="PROSITE" id="PS50089"/>
    </source>
</evidence>
<keyword evidence="4" id="KW-0808">Transferase</keyword>
<dbReference type="SUPFAM" id="SSF57850">
    <property type="entry name" value="RING/U-box"/>
    <property type="match status" value="3"/>
</dbReference>
<dbReference type="Pfam" id="PF22191">
    <property type="entry name" value="IBR_1"/>
    <property type="match status" value="1"/>
</dbReference>
<evidence type="ECO:0000256" key="4">
    <source>
        <dbReference type="ARBA" id="ARBA00022679"/>
    </source>
</evidence>
<dbReference type="Gene3D" id="3.10.110.10">
    <property type="entry name" value="Ubiquitin Conjugating Enzyme"/>
    <property type="match status" value="1"/>
</dbReference>
<dbReference type="InterPro" id="IPR013083">
    <property type="entry name" value="Znf_RING/FYVE/PHD"/>
</dbReference>
<name>A0AA88L4I3_ARTSF</name>
<dbReference type="Gene3D" id="1.20.120.1750">
    <property type="match status" value="1"/>
</dbReference>
<dbReference type="SMART" id="SM00591">
    <property type="entry name" value="RWD"/>
    <property type="match status" value="1"/>
</dbReference>
<dbReference type="InterPro" id="IPR017907">
    <property type="entry name" value="Znf_RING_CS"/>
</dbReference>
<evidence type="ECO:0000256" key="1">
    <source>
        <dbReference type="ARBA" id="ARBA00001798"/>
    </source>
</evidence>
<dbReference type="Gene3D" id="3.30.40.10">
    <property type="entry name" value="Zinc/RING finger domain, C3HC4 (zinc finger)"/>
    <property type="match status" value="1"/>
</dbReference>
<protein>
    <recommendedName>
        <fullName evidence="3">RBR-type E3 ubiquitin transferase</fullName>
        <ecNumber evidence="3">2.3.2.31</ecNumber>
    </recommendedName>
</protein>
<feature type="domain" description="RING-type" evidence="12">
    <location>
        <begin position="243"/>
        <end position="292"/>
    </location>
</feature>
<dbReference type="PROSITE" id="PS50908">
    <property type="entry name" value="RWD"/>
    <property type="match status" value="1"/>
</dbReference>
<dbReference type="EMBL" id="JAVRJZ010000015">
    <property type="protein sequence ID" value="KAK2712481.1"/>
    <property type="molecule type" value="Genomic_DNA"/>
</dbReference>
<reference evidence="15" key="1">
    <citation type="submission" date="2023-07" db="EMBL/GenBank/DDBJ databases">
        <title>Chromosome-level genome assembly of Artemia franciscana.</title>
        <authorList>
            <person name="Jo E."/>
        </authorList>
    </citation>
    <scope>NUCLEOTIDE SEQUENCE</scope>
    <source>
        <tissue evidence="15">Whole body</tissue>
    </source>
</reference>
<evidence type="ECO:0000259" key="14">
    <source>
        <dbReference type="PROSITE" id="PS51873"/>
    </source>
</evidence>
<dbReference type="SUPFAM" id="SSF54495">
    <property type="entry name" value="UBC-like"/>
    <property type="match status" value="1"/>
</dbReference>
<evidence type="ECO:0000256" key="10">
    <source>
        <dbReference type="ARBA" id="ARBA00044508"/>
    </source>
</evidence>
<dbReference type="CDD" id="cd20354">
    <property type="entry name" value="Rcat_RBR_RNF14"/>
    <property type="match status" value="1"/>
</dbReference>
<keyword evidence="5" id="KW-0479">Metal-binding</keyword>
<accession>A0AA88L4I3</accession>
<dbReference type="CDD" id="cd23820">
    <property type="entry name" value="RWD_RNF14"/>
    <property type="match status" value="1"/>
</dbReference>
<dbReference type="FunFam" id="3.30.40.10:FF:000137">
    <property type="entry name" value="RanBP-type and C3HC4-type zinc finger-containing protein 1"/>
    <property type="match status" value="1"/>
</dbReference>
<dbReference type="GO" id="GO:0016567">
    <property type="term" value="P:protein ubiquitination"/>
    <property type="evidence" value="ECO:0007669"/>
    <property type="project" value="InterPro"/>
</dbReference>
<keyword evidence="7 11" id="KW-0863">Zinc-finger</keyword>
<dbReference type="SMART" id="SM00647">
    <property type="entry name" value="IBR"/>
    <property type="match status" value="2"/>
</dbReference>
<evidence type="ECO:0000256" key="6">
    <source>
        <dbReference type="ARBA" id="ARBA00022737"/>
    </source>
</evidence>
<evidence type="ECO:0000256" key="3">
    <source>
        <dbReference type="ARBA" id="ARBA00012251"/>
    </source>
</evidence>
<dbReference type="CDD" id="cd20341">
    <property type="entry name" value="BRcat_RBR_RNF14"/>
    <property type="match status" value="1"/>
</dbReference>